<dbReference type="GeneID" id="110789720"/>
<name>A0A9R0IIT5_SPIOL</name>
<protein>
    <submittedName>
        <fullName evidence="7">Probable serine protease EDA2</fullName>
    </submittedName>
</protein>
<sequence length="491" mass="54505">MVSGGTSLVATVSVTAAPLLIFVFLFAQISFSSSYLNPRLLHQSSTGNNNYLTTEPHWFNQTLDHFSPYDHRQFQQRYFEYLDHFRSPNGPIFLNICGESSCNGIANDYLSVLAKKFGAAIVSPEHRYYGKSSPFELHTTENLRYLSSKQALFDLAAFRQFYQESLNKKLNRSNVENPWFVFGISYSGALSAWFRLKFPHLTCGSLSSSGVVLAVHNFTEFDQQIGISAGPECKAALQEVTQLVEEGLNSNRTAVKSAFGASELTIDGDFLYFLADAAVTAFQYGNPDKLCSPLVEAKNAGQDLVDAYAAYVKDHFNSVGTYNQENLKNTASGSSDRLWWFQVCSEVAYFQVAPANDSIRSSKVDTSYHLDLCKNVFGDDVYPEVDETNLYYGGTKIAGTKIVFTNGSQDPWRHASKQTSSTEMPSYIVTCDNCGHGTDLRGCPQSPLSIEGDAKRCSSPDAVNKVRQQVSEHIDLWLSECRNDARGWSSA</sequence>
<dbReference type="OrthoDB" id="1735038at2759"/>
<evidence type="ECO:0000256" key="5">
    <source>
        <dbReference type="ARBA" id="ARBA00023180"/>
    </source>
</evidence>
<dbReference type="PANTHER" id="PTHR11010">
    <property type="entry name" value="PROTEASE S28 PRO-X CARBOXYPEPTIDASE-RELATED"/>
    <property type="match status" value="1"/>
</dbReference>
<evidence type="ECO:0000256" key="2">
    <source>
        <dbReference type="ARBA" id="ARBA00022670"/>
    </source>
</evidence>
<dbReference type="InterPro" id="IPR008758">
    <property type="entry name" value="Peptidase_S28"/>
</dbReference>
<dbReference type="InterPro" id="IPR029058">
    <property type="entry name" value="AB_hydrolase_fold"/>
</dbReference>
<dbReference type="RefSeq" id="XP_021850122.1">
    <property type="nucleotide sequence ID" value="XM_021994430.2"/>
</dbReference>
<accession>A0A9R0IIT5</accession>
<dbReference type="GO" id="GO:0070008">
    <property type="term" value="F:serine-type exopeptidase activity"/>
    <property type="evidence" value="ECO:0007669"/>
    <property type="project" value="InterPro"/>
</dbReference>
<dbReference type="FunFam" id="3.40.50.1820:FF:000190">
    <property type="entry name" value="Prolyl carboxypeptidase like protein"/>
    <property type="match status" value="1"/>
</dbReference>
<organism evidence="6 7">
    <name type="scientific">Spinacia oleracea</name>
    <name type="common">Spinach</name>
    <dbReference type="NCBI Taxonomy" id="3562"/>
    <lineage>
        <taxon>Eukaryota</taxon>
        <taxon>Viridiplantae</taxon>
        <taxon>Streptophyta</taxon>
        <taxon>Embryophyta</taxon>
        <taxon>Tracheophyta</taxon>
        <taxon>Spermatophyta</taxon>
        <taxon>Magnoliopsida</taxon>
        <taxon>eudicotyledons</taxon>
        <taxon>Gunneridae</taxon>
        <taxon>Pentapetalae</taxon>
        <taxon>Caryophyllales</taxon>
        <taxon>Chenopodiaceae</taxon>
        <taxon>Chenopodioideae</taxon>
        <taxon>Anserineae</taxon>
        <taxon>Spinacia</taxon>
    </lineage>
</organism>
<evidence type="ECO:0000313" key="6">
    <source>
        <dbReference type="Proteomes" id="UP000813463"/>
    </source>
</evidence>
<dbReference type="GO" id="GO:0008239">
    <property type="term" value="F:dipeptidyl-peptidase activity"/>
    <property type="evidence" value="ECO:0000318"/>
    <property type="project" value="GO_Central"/>
</dbReference>
<proteinExistence type="inferred from homology"/>
<dbReference type="PANTHER" id="PTHR11010:SF11">
    <property type="entry name" value="THYMUS-SPECIFIC SERINE PROTEASE"/>
    <property type="match status" value="1"/>
</dbReference>
<evidence type="ECO:0000256" key="3">
    <source>
        <dbReference type="ARBA" id="ARBA00022729"/>
    </source>
</evidence>
<dbReference type="Gene3D" id="3.40.50.1820">
    <property type="entry name" value="alpha/beta hydrolase"/>
    <property type="match status" value="2"/>
</dbReference>
<dbReference type="GO" id="GO:0005773">
    <property type="term" value="C:vacuole"/>
    <property type="evidence" value="ECO:0007669"/>
    <property type="project" value="TreeGrafter"/>
</dbReference>
<dbReference type="KEGG" id="soe:110789720"/>
<reference evidence="7" key="2">
    <citation type="submission" date="2025-08" db="UniProtKB">
        <authorList>
            <consortium name="RefSeq"/>
        </authorList>
    </citation>
    <scope>IDENTIFICATION</scope>
    <source>
        <tissue evidence="7">Leaf</tissue>
    </source>
</reference>
<comment type="similarity">
    <text evidence="1">Belongs to the peptidase S28 family.</text>
</comment>
<evidence type="ECO:0000256" key="1">
    <source>
        <dbReference type="ARBA" id="ARBA00011079"/>
    </source>
</evidence>
<keyword evidence="3" id="KW-0732">Signal</keyword>
<dbReference type="SUPFAM" id="SSF53474">
    <property type="entry name" value="alpha/beta-Hydrolases"/>
    <property type="match status" value="2"/>
</dbReference>
<reference evidence="6" key="1">
    <citation type="journal article" date="2021" name="Nat. Commun.">
        <title>Genomic analyses provide insights into spinach domestication and the genetic basis of agronomic traits.</title>
        <authorList>
            <person name="Cai X."/>
            <person name="Sun X."/>
            <person name="Xu C."/>
            <person name="Sun H."/>
            <person name="Wang X."/>
            <person name="Ge C."/>
            <person name="Zhang Z."/>
            <person name="Wang Q."/>
            <person name="Fei Z."/>
            <person name="Jiao C."/>
            <person name="Wang Q."/>
        </authorList>
    </citation>
    <scope>NUCLEOTIDE SEQUENCE [LARGE SCALE GENOMIC DNA]</scope>
    <source>
        <strain evidence="6">cv. Varoflay</strain>
    </source>
</reference>
<evidence type="ECO:0000313" key="7">
    <source>
        <dbReference type="RefSeq" id="XP_021850122.1"/>
    </source>
</evidence>
<keyword evidence="6" id="KW-1185">Reference proteome</keyword>
<keyword evidence="4" id="KW-0378">Hydrolase</keyword>
<evidence type="ECO:0000256" key="4">
    <source>
        <dbReference type="ARBA" id="ARBA00022801"/>
    </source>
</evidence>
<keyword evidence="2 7" id="KW-0645">Protease</keyword>
<dbReference type="Pfam" id="PF05577">
    <property type="entry name" value="Peptidase_S28"/>
    <property type="match status" value="1"/>
</dbReference>
<dbReference type="AlphaFoldDB" id="A0A9R0IIT5"/>
<dbReference type="GO" id="GO:0006508">
    <property type="term" value="P:proteolysis"/>
    <property type="evidence" value="ECO:0007669"/>
    <property type="project" value="UniProtKB-KW"/>
</dbReference>
<gene>
    <name evidence="7" type="primary">LOC110789720</name>
</gene>
<dbReference type="Proteomes" id="UP000813463">
    <property type="component" value="Chromosome 3"/>
</dbReference>
<keyword evidence="5" id="KW-0325">Glycoprotein</keyword>